<dbReference type="EMBL" id="FQYO01000004">
    <property type="protein sequence ID" value="SHJ00658.1"/>
    <property type="molecule type" value="Genomic_DNA"/>
</dbReference>
<dbReference type="GO" id="GO:0046872">
    <property type="term" value="F:metal ion binding"/>
    <property type="evidence" value="ECO:0007669"/>
    <property type="project" value="UniProtKB-KW"/>
</dbReference>
<dbReference type="GO" id="GO:0016020">
    <property type="term" value="C:membrane"/>
    <property type="evidence" value="ECO:0007669"/>
    <property type="project" value="InterPro"/>
</dbReference>
<name>A0A1M6FSE7_9RHOB</name>
<evidence type="ECO:0000313" key="17">
    <source>
        <dbReference type="Proteomes" id="UP000184292"/>
    </source>
</evidence>
<evidence type="ECO:0000256" key="8">
    <source>
        <dbReference type="ARBA" id="ARBA00022968"/>
    </source>
</evidence>
<evidence type="ECO:0000256" key="11">
    <source>
        <dbReference type="ARBA" id="ARBA00023136"/>
    </source>
</evidence>
<keyword evidence="11" id="KW-0472">Membrane</keyword>
<keyword evidence="17" id="KW-1185">Reference proteome</keyword>
<evidence type="ECO:0000256" key="10">
    <source>
        <dbReference type="ARBA" id="ARBA00023034"/>
    </source>
</evidence>
<evidence type="ECO:0000256" key="2">
    <source>
        <dbReference type="ARBA" id="ARBA00004648"/>
    </source>
</evidence>
<evidence type="ECO:0000256" key="4">
    <source>
        <dbReference type="ARBA" id="ARBA00022679"/>
    </source>
</evidence>
<comment type="subcellular location">
    <subcellularLocation>
        <location evidence="2">Endoplasmic reticulum membrane</location>
        <topology evidence="2">Single-pass type II membrane protein</topology>
    </subcellularLocation>
    <subcellularLocation>
        <location evidence="1">Golgi apparatus membrane</location>
        <topology evidence="1">Single-pass type II membrane protein</topology>
    </subcellularLocation>
</comment>
<keyword evidence="4" id="KW-0808">Transferase</keyword>
<dbReference type="PANTHER" id="PTHR46025">
    <property type="entry name" value="XYLOSYLTRANSFERASE OXT"/>
    <property type="match status" value="1"/>
</dbReference>
<reference evidence="16 17" key="1">
    <citation type="submission" date="2016-11" db="EMBL/GenBank/DDBJ databases">
        <authorList>
            <person name="Jaros S."/>
            <person name="Januszkiewicz K."/>
            <person name="Wedrychowicz H."/>
        </authorList>
    </citation>
    <scope>NUCLEOTIDE SEQUENCE [LARGE SCALE GENOMIC DNA]</scope>
    <source>
        <strain evidence="16 17">DSM 100565</strain>
    </source>
</reference>
<evidence type="ECO:0000313" key="16">
    <source>
        <dbReference type="EMBL" id="SHJ00658.1"/>
    </source>
</evidence>
<evidence type="ECO:0000256" key="7">
    <source>
        <dbReference type="ARBA" id="ARBA00022824"/>
    </source>
</evidence>
<dbReference type="InterPro" id="IPR045971">
    <property type="entry name" value="DUF5927"/>
</dbReference>
<keyword evidence="7" id="KW-0256">Endoplasmic reticulum</keyword>
<keyword evidence="5" id="KW-0812">Transmembrane</keyword>
<keyword evidence="3" id="KW-0328">Glycosyltransferase</keyword>
<dbReference type="AlphaFoldDB" id="A0A1M6FSE7"/>
<dbReference type="GO" id="GO:0030158">
    <property type="term" value="F:protein xylosyltransferase activity"/>
    <property type="evidence" value="ECO:0007669"/>
    <property type="project" value="InterPro"/>
</dbReference>
<keyword evidence="9" id="KW-1133">Transmembrane helix</keyword>
<evidence type="ECO:0000259" key="15">
    <source>
        <dbReference type="Pfam" id="PF19349"/>
    </source>
</evidence>
<evidence type="ECO:0000256" key="14">
    <source>
        <dbReference type="ARBA" id="ARBA00042865"/>
    </source>
</evidence>
<dbReference type="Pfam" id="PF02485">
    <property type="entry name" value="Branch"/>
    <property type="match status" value="1"/>
</dbReference>
<keyword evidence="13" id="KW-0325">Glycoprotein</keyword>
<dbReference type="PANTHER" id="PTHR46025:SF3">
    <property type="entry name" value="XYLOSYLTRANSFERASE OXT"/>
    <property type="match status" value="1"/>
</dbReference>
<dbReference type="Proteomes" id="UP000184292">
    <property type="component" value="Unassembled WGS sequence"/>
</dbReference>
<dbReference type="GO" id="GO:0050650">
    <property type="term" value="P:chondroitin sulfate proteoglycan biosynthetic process"/>
    <property type="evidence" value="ECO:0007669"/>
    <property type="project" value="TreeGrafter"/>
</dbReference>
<protein>
    <recommendedName>
        <fullName evidence="14">Peptide O-xylosyltransferase</fullName>
    </recommendedName>
</protein>
<evidence type="ECO:0000256" key="13">
    <source>
        <dbReference type="ARBA" id="ARBA00023180"/>
    </source>
</evidence>
<dbReference type="Pfam" id="PF19349">
    <property type="entry name" value="DUF5927"/>
    <property type="match status" value="2"/>
</dbReference>
<dbReference type="InterPro" id="IPR043538">
    <property type="entry name" value="XYLT"/>
</dbReference>
<evidence type="ECO:0000256" key="6">
    <source>
        <dbReference type="ARBA" id="ARBA00022723"/>
    </source>
</evidence>
<dbReference type="STRING" id="1447782.SAMN05444417_2477"/>
<proteinExistence type="predicted"/>
<dbReference type="GO" id="GO:0015012">
    <property type="term" value="P:heparan sulfate proteoglycan biosynthetic process"/>
    <property type="evidence" value="ECO:0007669"/>
    <property type="project" value="TreeGrafter"/>
</dbReference>
<keyword evidence="12" id="KW-1015">Disulfide bond</keyword>
<accession>A0A1M6FSE7</accession>
<evidence type="ECO:0000256" key="12">
    <source>
        <dbReference type="ARBA" id="ARBA00023157"/>
    </source>
</evidence>
<dbReference type="InterPro" id="IPR003406">
    <property type="entry name" value="Glyco_trans_14"/>
</dbReference>
<keyword evidence="10" id="KW-0333">Golgi apparatus</keyword>
<evidence type="ECO:0000256" key="1">
    <source>
        <dbReference type="ARBA" id="ARBA00004323"/>
    </source>
</evidence>
<evidence type="ECO:0000256" key="5">
    <source>
        <dbReference type="ARBA" id="ARBA00022692"/>
    </source>
</evidence>
<feature type="domain" description="DUF5927" evidence="15">
    <location>
        <begin position="451"/>
        <end position="597"/>
    </location>
</feature>
<organism evidence="16 17">
    <name type="scientific">Wenxinia saemankumensis</name>
    <dbReference type="NCBI Taxonomy" id="1447782"/>
    <lineage>
        <taxon>Bacteria</taxon>
        <taxon>Pseudomonadati</taxon>
        <taxon>Pseudomonadota</taxon>
        <taxon>Alphaproteobacteria</taxon>
        <taxon>Rhodobacterales</taxon>
        <taxon>Roseobacteraceae</taxon>
        <taxon>Wenxinia</taxon>
    </lineage>
</organism>
<evidence type="ECO:0000256" key="9">
    <source>
        <dbReference type="ARBA" id="ARBA00022989"/>
    </source>
</evidence>
<sequence length="597" mass="67638">MTAARGTLGVVMLVHTALGRAEQTIRHWVAGGCPVVVHVDRPVDDATFRAFRASLADLPQVSFSPRFRCEWGTWGIVAATQAAAEQMLAAHSQVRHVYLASGSCLPLRPVAELTAWLAARPETDFIESATTADVPWTVGGLSEERFTLRFPFSWKTRRRAFDWYVGFQRRWGLRRRIPPGVVPHMGSQWWCLTRATLEAILRSPDRPAHDRYFRRVWIPDESYFQSLARLHSRRIESRSLTLAKFDFQGKPHIFYDDHLQLLRRSDCFVARKIWPHADRLYDAFLTAETGTPALADPNPGKIDRLFAKAVERRTRGRPGLYMQSRFPNRDWENGLTSSRYSVFEGFAELFDDFESWLARATGTRVHGHLFAPGRVEFEGRQSVFTGALTDDARLRDRDRWMFLTNLLWNTRGERQCFQFGPGDALPRAAAPGGPRGAAQPEAGALRATSTQAEFSWRLARDPNAEIFVISGAWAIPLFRSGGGFAELRRQAARLQSIEADHLGILRSPHAKARVRIWTMADFVDAPMEGLQAVVDEMGHGIWRRLAEVPRMADLDGFGQFLQNLKNQGMHPYLMGDFPAGPAPVRRPPAKRKPYLVR</sequence>
<evidence type="ECO:0000256" key="3">
    <source>
        <dbReference type="ARBA" id="ARBA00022676"/>
    </source>
</evidence>
<keyword evidence="6" id="KW-0479">Metal-binding</keyword>
<gene>
    <name evidence="16" type="ORF">SAMN05444417_2477</name>
</gene>
<feature type="domain" description="DUF5927" evidence="15">
    <location>
        <begin position="271"/>
        <end position="424"/>
    </location>
</feature>
<keyword evidence="8" id="KW-0735">Signal-anchor</keyword>